<accession>A0A223LIN9</accession>
<protein>
    <submittedName>
        <fullName evidence="2">Uncharacterized protein</fullName>
    </submittedName>
</protein>
<proteinExistence type="predicted"/>
<evidence type="ECO:0000256" key="1">
    <source>
        <dbReference type="SAM" id="Coils"/>
    </source>
</evidence>
<dbReference type="EMBL" id="MF459647">
    <property type="protein sequence ID" value="ASU03842.1"/>
    <property type="molecule type" value="Genomic_DNA"/>
</dbReference>
<reference evidence="3" key="1">
    <citation type="submission" date="2017-07" db="EMBL/GenBank/DDBJ databases">
        <authorList>
            <person name="Bickmore M.X."/>
            <person name="Vaden K."/>
            <person name="Brady T.S."/>
            <person name="Tateoka O.B."/>
            <person name="Carter J.L."/>
            <person name="Pape J.A."/>
            <person name="Robinson D.M."/>
            <person name="Russell K.A."/>
            <person name="Staley L.A."/>
            <person name="Stettler J.M."/>
            <person name="Townsend M.H."/>
            <person name="Wienclaw T."/>
            <person name="Williamson T.L."/>
            <person name="Kruger J.L."/>
            <person name="Berg J.A."/>
            <person name="Sharma R."/>
            <person name="Payne A.M."/>
            <person name="Fajardo C.P."/>
            <person name="Breakwell D.P."/>
            <person name="Hope S."/>
            <person name="Grose J.H."/>
        </authorList>
    </citation>
    <scope>NUCLEOTIDE SEQUENCE [LARGE SCALE GENOMIC DNA]</scope>
</reference>
<sequence>MSTAKDLHLLSLLYGAPAEQIEEILTGSGCAALRAALQEQDLLDLLAAPREDLCKAIRSILKLYLERSQDHRYEQMSVSEPVGALLEEIRTATNNVNDPPLPSLQTVARGLIGQGKLPNDSESTRPVEELIDVLQKFINWGLDTVSDEAVQSPYPLPRLVHVIVFLDDVMVMLNTYLTCKDNPDYSETELIKESLPMSETILLDLPDDAYGNVEEQLDHATTIVDGMEGFLLNDSPRDLSYAQQYVHGVLYANGAIPQMREGNEGKIMDTIKKSAQKVWDTLMSALKAIKDFFFGKADKETQQAALAIADKNKATLSATDDKSAEIKDTAKAGLLKLAEASDESGEFKAAAEGLNTVSDAPSTLDKLKNLMNKQVSSGGNLRKLYEAAEKKVQDLKALISKADSVADDDKEGAAAAKQELQAGMTEAKEALTEAKKEMGLHKKFMNGLRKAMINITMAIFMHGKNVAEEVKEANA</sequence>
<keyword evidence="1" id="KW-0175">Coiled coil</keyword>
<evidence type="ECO:0000313" key="3">
    <source>
        <dbReference type="Proteomes" id="UP000222624"/>
    </source>
</evidence>
<organism evidence="2 3">
    <name type="scientific">Erwinia phage vB_EamM_Joad</name>
    <dbReference type="NCBI Taxonomy" id="2026081"/>
    <lineage>
        <taxon>Viruses</taxon>
        <taxon>Duplodnaviria</taxon>
        <taxon>Heunggongvirae</taxon>
        <taxon>Uroviricota</taxon>
        <taxon>Caudoviricetes</taxon>
        <taxon>Chimalliviridae</taxon>
        <taxon>Risingsunvirus</taxon>
        <taxon>Risingsunvirus risingsun</taxon>
    </lineage>
</organism>
<evidence type="ECO:0000313" key="2">
    <source>
        <dbReference type="EMBL" id="ASU03842.1"/>
    </source>
</evidence>
<feature type="coiled-coil region" evidence="1">
    <location>
        <begin position="385"/>
        <end position="437"/>
    </location>
</feature>
<name>A0A223LIN9_9CAUD</name>
<gene>
    <name evidence="2" type="ORF">JOAD_73</name>
</gene>
<dbReference type="Proteomes" id="UP000222624">
    <property type="component" value="Genome"/>
</dbReference>